<comment type="caution">
    <text evidence="6">The sequence shown here is derived from an EMBL/GenBank/DDBJ whole genome shotgun (WGS) entry which is preliminary data.</text>
</comment>
<gene>
    <name evidence="6" type="ORF">I5907_03360</name>
</gene>
<dbReference type="AlphaFoldDB" id="A0A931GX96"/>
<dbReference type="EMBL" id="JADWYR010000001">
    <property type="protein sequence ID" value="MBG9375254.1"/>
    <property type="molecule type" value="Genomic_DNA"/>
</dbReference>
<dbReference type="CDD" id="cd12797">
    <property type="entry name" value="M23_peptidase"/>
    <property type="match status" value="1"/>
</dbReference>
<feature type="compositionally biased region" description="Low complexity" evidence="3">
    <location>
        <begin position="256"/>
        <end position="267"/>
    </location>
</feature>
<dbReference type="InterPro" id="IPR016047">
    <property type="entry name" value="M23ase_b-sheet_dom"/>
</dbReference>
<organism evidence="6 7">
    <name type="scientific">Panacibacter microcysteis</name>
    <dbReference type="NCBI Taxonomy" id="2793269"/>
    <lineage>
        <taxon>Bacteria</taxon>
        <taxon>Pseudomonadati</taxon>
        <taxon>Bacteroidota</taxon>
        <taxon>Chitinophagia</taxon>
        <taxon>Chitinophagales</taxon>
        <taxon>Chitinophagaceae</taxon>
        <taxon>Panacibacter</taxon>
    </lineage>
</organism>
<dbReference type="InterPro" id="IPR050570">
    <property type="entry name" value="Cell_wall_metabolism_enzyme"/>
</dbReference>
<dbReference type="InterPro" id="IPR011055">
    <property type="entry name" value="Dup_hybrid_motif"/>
</dbReference>
<keyword evidence="1 4" id="KW-0732">Signal</keyword>
<accession>A0A931GX96</accession>
<sequence length="450" mass="50457">MIRKLCIALLSSLLAFAAVAQESKEDIQKKQQQLMQEIASLNKTLGDIKKNKKQSLAQYNAVQRKIQARQELINNINKDLKRLTDNIYLNQVEIYRLNKELDTLKGQYAKSLVFAYKNRSSYEYLNFLFSAASFNDAIKRVTYLKSYRQYRETQVDAIKQTQSVLDRQTKVLTSNRLEKNNTLKEQGKQLTVLESDKKEKDEVLKNLKGQEKDIAAQLKTKEKTRQELNRALQTIIKREIALAKKKEEEERKKRLAQQQAANNAANNGTAKENGNKDAEVKSSIKSGDPVAGMTTTKSDRTYSPFESTTEEANISINFENNRGRLPWPADQGFVSTHFGPYIVPGTKLKGDMPGVEITLPVGSNIKNVADGEVSAVFDIGNGQAVVIRHGKYFTTYTNIAGVTVAKGQAVKPGKVLGKAVAGMSGDGQIIFMVTNEKGVNMDPERWLKPR</sequence>
<dbReference type="PANTHER" id="PTHR21666">
    <property type="entry name" value="PEPTIDASE-RELATED"/>
    <property type="match status" value="1"/>
</dbReference>
<dbReference type="Proteomes" id="UP000628448">
    <property type="component" value="Unassembled WGS sequence"/>
</dbReference>
<feature type="chain" id="PRO_5038103879" evidence="4">
    <location>
        <begin position="21"/>
        <end position="450"/>
    </location>
</feature>
<evidence type="ECO:0000256" key="2">
    <source>
        <dbReference type="SAM" id="Coils"/>
    </source>
</evidence>
<dbReference type="Pfam" id="PF01551">
    <property type="entry name" value="Peptidase_M23"/>
    <property type="match status" value="1"/>
</dbReference>
<feature type="compositionally biased region" description="Basic and acidic residues" evidence="3">
    <location>
        <begin position="273"/>
        <end position="282"/>
    </location>
</feature>
<evidence type="ECO:0000259" key="5">
    <source>
        <dbReference type="Pfam" id="PF01551"/>
    </source>
</evidence>
<evidence type="ECO:0000256" key="1">
    <source>
        <dbReference type="ARBA" id="ARBA00022729"/>
    </source>
</evidence>
<feature type="coiled-coil region" evidence="2">
    <location>
        <begin position="17"/>
        <end position="86"/>
    </location>
</feature>
<evidence type="ECO:0000256" key="4">
    <source>
        <dbReference type="SAM" id="SignalP"/>
    </source>
</evidence>
<dbReference type="GO" id="GO:0004222">
    <property type="term" value="F:metalloendopeptidase activity"/>
    <property type="evidence" value="ECO:0007669"/>
    <property type="project" value="TreeGrafter"/>
</dbReference>
<keyword evidence="2" id="KW-0175">Coiled coil</keyword>
<dbReference type="Gene3D" id="6.10.250.3150">
    <property type="match status" value="1"/>
</dbReference>
<evidence type="ECO:0000313" key="7">
    <source>
        <dbReference type="Proteomes" id="UP000628448"/>
    </source>
</evidence>
<dbReference type="Gene3D" id="2.70.70.10">
    <property type="entry name" value="Glucose Permease (Domain IIA)"/>
    <property type="match status" value="1"/>
</dbReference>
<feature type="domain" description="M23ase beta-sheet core" evidence="5">
    <location>
        <begin position="353"/>
        <end position="443"/>
    </location>
</feature>
<keyword evidence="7" id="KW-1185">Reference proteome</keyword>
<protein>
    <submittedName>
        <fullName evidence="6">Peptidoglycan DD-metalloendopeptidase family protein</fullName>
    </submittedName>
</protein>
<reference evidence="6" key="1">
    <citation type="submission" date="2020-11" db="EMBL/GenBank/DDBJ databases">
        <title>Bacterial whole genome sequence for Panacibacter sp. DH6.</title>
        <authorList>
            <person name="Le V."/>
            <person name="Ko S."/>
            <person name="Ahn C.-Y."/>
            <person name="Oh H.-M."/>
        </authorList>
    </citation>
    <scope>NUCLEOTIDE SEQUENCE</scope>
    <source>
        <strain evidence="6">DH6</strain>
    </source>
</reference>
<feature type="region of interest" description="Disordered" evidence="3">
    <location>
        <begin position="250"/>
        <end position="307"/>
    </location>
</feature>
<dbReference type="SUPFAM" id="SSF51261">
    <property type="entry name" value="Duplicated hybrid motif"/>
    <property type="match status" value="1"/>
</dbReference>
<name>A0A931GX96_9BACT</name>
<dbReference type="RefSeq" id="WP_196989312.1">
    <property type="nucleotide sequence ID" value="NZ_JADWYR010000001.1"/>
</dbReference>
<proteinExistence type="predicted"/>
<feature type="signal peptide" evidence="4">
    <location>
        <begin position="1"/>
        <end position="20"/>
    </location>
</feature>
<evidence type="ECO:0000313" key="6">
    <source>
        <dbReference type="EMBL" id="MBG9375254.1"/>
    </source>
</evidence>
<dbReference type="PANTHER" id="PTHR21666:SF289">
    <property type="entry name" value="L-ALA--D-GLU ENDOPEPTIDASE"/>
    <property type="match status" value="1"/>
</dbReference>
<evidence type="ECO:0000256" key="3">
    <source>
        <dbReference type="SAM" id="MobiDB-lite"/>
    </source>
</evidence>